<dbReference type="EMBL" id="MWDQ01000080">
    <property type="protein sequence ID" value="OQB73455.1"/>
    <property type="molecule type" value="Genomic_DNA"/>
</dbReference>
<evidence type="ECO:0000256" key="1">
    <source>
        <dbReference type="SAM" id="Phobius"/>
    </source>
</evidence>
<keyword evidence="1" id="KW-1133">Transmembrane helix</keyword>
<reference evidence="2" key="1">
    <citation type="submission" date="2017-02" db="EMBL/GenBank/DDBJ databases">
        <title>Delving into the versatile metabolic prowess of the omnipresent phylum Bacteroidetes.</title>
        <authorList>
            <person name="Nobu M.K."/>
            <person name="Mei R."/>
            <person name="Narihiro T."/>
            <person name="Kuroda K."/>
            <person name="Liu W.-T."/>
        </authorList>
    </citation>
    <scope>NUCLEOTIDE SEQUENCE</scope>
    <source>
        <strain evidence="2">ADurb.Bin131</strain>
    </source>
</reference>
<name>A0A1V6C9A7_UNCT6</name>
<comment type="caution">
    <text evidence="2">The sequence shown here is derived from an EMBL/GenBank/DDBJ whole genome shotgun (WGS) entry which is preliminary data.</text>
</comment>
<feature type="transmembrane region" description="Helical" evidence="1">
    <location>
        <begin position="6"/>
        <end position="26"/>
    </location>
</feature>
<dbReference type="AlphaFoldDB" id="A0A1V6C9A7"/>
<protein>
    <recommendedName>
        <fullName evidence="3">Hydrogenase nickel incorporation protein HypA</fullName>
    </recommendedName>
</protein>
<keyword evidence="1" id="KW-0472">Membrane</keyword>
<proteinExistence type="predicted"/>
<accession>A0A1V6C9A7</accession>
<dbReference type="Proteomes" id="UP000485562">
    <property type="component" value="Unassembled WGS sequence"/>
</dbReference>
<sequence length="93" mass="10620">MIKIELTSAITVYLFLGLLILFLWIFSEARKKAGFKVKNENYLWQCPICLYIYIDSSGSNISRCPMCGSLNKRNDSGYNIIEGNKSSDNKEVQ</sequence>
<organism evidence="2">
    <name type="scientific">candidate division TA06 bacterium ADurb.Bin131</name>
    <dbReference type="NCBI Taxonomy" id="1852827"/>
    <lineage>
        <taxon>Bacteria</taxon>
        <taxon>Bacteria division TA06</taxon>
    </lineage>
</organism>
<dbReference type="SUPFAM" id="SSF57802">
    <property type="entry name" value="Rubredoxin-like"/>
    <property type="match status" value="1"/>
</dbReference>
<evidence type="ECO:0000313" key="2">
    <source>
        <dbReference type="EMBL" id="OQB73455.1"/>
    </source>
</evidence>
<gene>
    <name evidence="2" type="ORF">BWX89_00971</name>
</gene>
<evidence type="ECO:0008006" key="3">
    <source>
        <dbReference type="Google" id="ProtNLM"/>
    </source>
</evidence>
<keyword evidence="1" id="KW-0812">Transmembrane</keyword>